<proteinExistence type="predicted"/>
<keyword evidence="1" id="KW-0143">Chaperone</keyword>
<evidence type="ECO:0000313" key="2">
    <source>
        <dbReference type="EMBL" id="MSU90141.1"/>
    </source>
</evidence>
<dbReference type="PANTHER" id="PTHR34227">
    <property type="entry name" value="CHAPERONE PROTEIN YCDY"/>
    <property type="match status" value="1"/>
</dbReference>
<sequence length="203" mass="21962">MSALADRPDIADEDRLRADLYDFIGTLLARPPDAALLRHCGGLIGDATPLGQAVGALARVAQASNPKGAEREFNALFIGLGRGELLPYASFYLTGFLNEKPLAVLRNDMRARGISRAPTVFEPEDNIASLCEMMAGMILGRFGAPAPLDAQREFFNRHIGPWAGHFFTDLEAADASVFYAPVGAMGAAFVEIEKQAFRMMVTE</sequence>
<reference evidence="2 3" key="1">
    <citation type="submission" date="2019-10" db="EMBL/GenBank/DDBJ databases">
        <title>Cognatihalovulum marinum gen. nov. sp. nov., a new member of the family Rhodobacteraceae isolated from deep seawater of the Northwest Indian Ocean.</title>
        <authorList>
            <person name="Ruan C."/>
            <person name="Wang J."/>
            <person name="Zheng X."/>
            <person name="Song L."/>
            <person name="Zhu Y."/>
            <person name="Huang Y."/>
            <person name="Lu Z."/>
            <person name="Du W."/>
            <person name="Huang L."/>
            <person name="Dai X."/>
        </authorList>
    </citation>
    <scope>NUCLEOTIDE SEQUENCE [LARGE SCALE GENOMIC DNA]</scope>
    <source>
        <strain evidence="2 3">2CG4</strain>
    </source>
</reference>
<comment type="caution">
    <text evidence="2">The sequence shown here is derived from an EMBL/GenBank/DDBJ whole genome shotgun (WGS) entry which is preliminary data.</text>
</comment>
<dbReference type="EMBL" id="WIND01000007">
    <property type="protein sequence ID" value="MSU90141.1"/>
    <property type="molecule type" value="Genomic_DNA"/>
</dbReference>
<evidence type="ECO:0000313" key="3">
    <source>
        <dbReference type="Proteomes" id="UP000474957"/>
    </source>
</evidence>
<dbReference type="InterPro" id="IPR050289">
    <property type="entry name" value="TorD/DmsD_chaperones"/>
</dbReference>
<organism evidence="2 3">
    <name type="scientific">Halovulum marinum</name>
    <dbReference type="NCBI Taxonomy" id="2662447"/>
    <lineage>
        <taxon>Bacteria</taxon>
        <taxon>Pseudomonadati</taxon>
        <taxon>Pseudomonadota</taxon>
        <taxon>Alphaproteobacteria</taxon>
        <taxon>Rhodobacterales</taxon>
        <taxon>Paracoccaceae</taxon>
        <taxon>Halovulum</taxon>
    </lineage>
</organism>
<dbReference type="InterPro" id="IPR020945">
    <property type="entry name" value="DMSO/NO3_reduct_chaperone"/>
</dbReference>
<dbReference type="AlphaFoldDB" id="A0A6L5Z0S7"/>
<gene>
    <name evidence="2" type="ORF">GE300_11015</name>
</gene>
<accession>A0A6L5Z0S7</accession>
<dbReference type="RefSeq" id="WP_325063196.1">
    <property type="nucleotide sequence ID" value="NZ_WIND01000007.1"/>
</dbReference>
<protein>
    <submittedName>
        <fullName evidence="2">Molecular chaperone TorD</fullName>
    </submittedName>
</protein>
<dbReference type="InterPro" id="IPR036411">
    <property type="entry name" value="TorD-like_sf"/>
</dbReference>
<dbReference type="Pfam" id="PF02613">
    <property type="entry name" value="Nitrate_red_del"/>
    <property type="match status" value="1"/>
</dbReference>
<dbReference type="PANTHER" id="PTHR34227:SF1">
    <property type="entry name" value="DIMETHYL SULFOXIDE REDUCTASE CHAPERONE-RELATED"/>
    <property type="match status" value="1"/>
</dbReference>
<evidence type="ECO:0000256" key="1">
    <source>
        <dbReference type="ARBA" id="ARBA00023186"/>
    </source>
</evidence>
<keyword evidence="3" id="KW-1185">Reference proteome</keyword>
<name>A0A6L5Z0S7_9RHOB</name>
<dbReference type="Gene3D" id="1.10.3480.10">
    <property type="entry name" value="TorD-like"/>
    <property type="match status" value="1"/>
</dbReference>
<dbReference type="Proteomes" id="UP000474957">
    <property type="component" value="Unassembled WGS sequence"/>
</dbReference>
<dbReference type="SUPFAM" id="SSF89155">
    <property type="entry name" value="TorD-like"/>
    <property type="match status" value="1"/>
</dbReference>